<accession>A0AAV6X3B4</accession>
<name>A0AAV6X3B4_9LAMI</name>
<evidence type="ECO:0000313" key="1">
    <source>
        <dbReference type="EMBL" id="KAG8377636.1"/>
    </source>
</evidence>
<dbReference type="EMBL" id="WHWC01000008">
    <property type="protein sequence ID" value="KAG8377636.1"/>
    <property type="molecule type" value="Genomic_DNA"/>
</dbReference>
<dbReference type="Proteomes" id="UP000826271">
    <property type="component" value="Unassembled WGS sequence"/>
</dbReference>
<protein>
    <submittedName>
        <fullName evidence="1">Uncharacterized protein</fullName>
    </submittedName>
</protein>
<reference evidence="1" key="1">
    <citation type="submission" date="2019-10" db="EMBL/GenBank/DDBJ databases">
        <authorList>
            <person name="Zhang R."/>
            <person name="Pan Y."/>
            <person name="Wang J."/>
            <person name="Ma R."/>
            <person name="Yu S."/>
        </authorList>
    </citation>
    <scope>NUCLEOTIDE SEQUENCE</scope>
    <source>
        <strain evidence="1">LA-IB0</strain>
        <tissue evidence="1">Leaf</tissue>
    </source>
</reference>
<proteinExistence type="predicted"/>
<keyword evidence="2" id="KW-1185">Reference proteome</keyword>
<comment type="caution">
    <text evidence="1">The sequence shown here is derived from an EMBL/GenBank/DDBJ whole genome shotgun (WGS) entry which is preliminary data.</text>
</comment>
<sequence>MSPREEKPPWNVFEGMKTISVAPEALMAEINSAITALEYARAATFLQSPPPAISKSKNSNKKMNCEYDAGMADEAYKAGLAAMAAGKMDKAVVSLNTALSKCPPDKTSAVAKLRSLISLTSQQIFSESSYSSIKDGCIAKEGFELCMLHANMESAMNDEKDPEDGDS</sequence>
<dbReference type="AlphaFoldDB" id="A0AAV6X3B4"/>
<gene>
    <name evidence="1" type="ORF">BUALT_Bualt08G0053600</name>
</gene>
<organism evidence="1 2">
    <name type="scientific">Buddleja alternifolia</name>
    <dbReference type="NCBI Taxonomy" id="168488"/>
    <lineage>
        <taxon>Eukaryota</taxon>
        <taxon>Viridiplantae</taxon>
        <taxon>Streptophyta</taxon>
        <taxon>Embryophyta</taxon>
        <taxon>Tracheophyta</taxon>
        <taxon>Spermatophyta</taxon>
        <taxon>Magnoliopsida</taxon>
        <taxon>eudicotyledons</taxon>
        <taxon>Gunneridae</taxon>
        <taxon>Pentapetalae</taxon>
        <taxon>asterids</taxon>
        <taxon>lamiids</taxon>
        <taxon>Lamiales</taxon>
        <taxon>Scrophulariaceae</taxon>
        <taxon>Buddlejeae</taxon>
        <taxon>Buddleja</taxon>
    </lineage>
</organism>
<evidence type="ECO:0000313" key="2">
    <source>
        <dbReference type="Proteomes" id="UP000826271"/>
    </source>
</evidence>